<dbReference type="PANTHER" id="PTHR43674">
    <property type="entry name" value="NITRILASE C965.09-RELATED"/>
    <property type="match status" value="1"/>
</dbReference>
<dbReference type="SUPFAM" id="SSF56317">
    <property type="entry name" value="Carbon-nitrogen hydrolase"/>
    <property type="match status" value="1"/>
</dbReference>
<evidence type="ECO:0000259" key="2">
    <source>
        <dbReference type="PROSITE" id="PS50263"/>
    </source>
</evidence>
<evidence type="ECO:0000313" key="4">
    <source>
        <dbReference type="Proteomes" id="UP000010467"/>
    </source>
</evidence>
<feature type="domain" description="CN hydrolase" evidence="2">
    <location>
        <begin position="77"/>
        <end position="353"/>
    </location>
</feature>
<dbReference type="Proteomes" id="UP000010467">
    <property type="component" value="Chromosome"/>
</dbReference>
<accession>L0A2R3</accession>
<proteinExistence type="predicted"/>
<protein>
    <submittedName>
        <fullName evidence="3">Putative amidohydrolase</fullName>
    </submittedName>
</protein>
<dbReference type="Gene3D" id="3.60.110.10">
    <property type="entry name" value="Carbon-nitrogen hydrolase"/>
    <property type="match status" value="1"/>
</dbReference>
<dbReference type="OrthoDB" id="9811121at2"/>
<dbReference type="PATRIC" id="fig|937777.3.peg.2253"/>
<dbReference type="HOGENOM" id="CLU_656761_0_0_0"/>
<dbReference type="EMBL" id="CP003382">
    <property type="protein sequence ID" value="AFZ67734.1"/>
    <property type="molecule type" value="Genomic_DNA"/>
</dbReference>
<dbReference type="InterPro" id="IPR003010">
    <property type="entry name" value="C-N_Hydrolase"/>
</dbReference>
<organism evidence="3 4">
    <name type="scientific">Deinococcus peraridilitoris (strain DSM 19664 / LMG 22246 / CIP 109416 / KR-200)</name>
    <dbReference type="NCBI Taxonomy" id="937777"/>
    <lineage>
        <taxon>Bacteria</taxon>
        <taxon>Thermotogati</taxon>
        <taxon>Deinococcota</taxon>
        <taxon>Deinococci</taxon>
        <taxon>Deinococcales</taxon>
        <taxon>Deinococcaceae</taxon>
        <taxon>Deinococcus</taxon>
    </lineage>
</organism>
<dbReference type="STRING" id="937777.Deipe_2252"/>
<dbReference type="InterPro" id="IPR050345">
    <property type="entry name" value="Aliph_Amidase/BUP"/>
</dbReference>
<dbReference type="InterPro" id="IPR036526">
    <property type="entry name" value="C-N_Hydrolase_sf"/>
</dbReference>
<dbReference type="AlphaFoldDB" id="L0A2R3"/>
<sequence>MRTPSSSINPGIGRLAPSRVVRAIAVQPQWRVRDFRSRESFRVWMRAQLEHSRPHLAPDRPNLVVLTELNGLPLLLRGARMAQRAPTLDLALGLTIIKHGPATLYCAMRQRVSLPRALQLVLAPRLAADYLSVSRDLAREYGVYLLAGTAPLPHFVLQGSRLVVQGSQVYNQAVLISPEGELIGLADKVHLTTGEGPSGLDLSPGKLADLRVFATPAGELGIATSLDAFREDVITHLDAQGASVLLQPDANAGPWTGMEQEPPTGRNQPEAWLDSAWAAVQRARNIRYAVNPMVVGNLFDVAFDGQSAIVAKASQAPQLRSYVMTEPRAGFLALQPWVTQGTPEELRRAGLELAPRSGAVRENRYRTAVLAADLPLSAPIKSPLPLRPFEEAVNGYLLGRAALRQDPAVQTLGALWRLLGVGVLLTGARLVARRRKRGLVLTLLGASITVLGWF</sequence>
<dbReference type="PANTHER" id="PTHR43674:SF13">
    <property type="entry name" value="CN HYDROLASE DOMAIN-CONTAINING PROTEIN"/>
    <property type="match status" value="1"/>
</dbReference>
<keyword evidence="4" id="KW-1185">Reference proteome</keyword>
<dbReference type="GO" id="GO:0016811">
    <property type="term" value="F:hydrolase activity, acting on carbon-nitrogen (but not peptide) bonds, in linear amides"/>
    <property type="evidence" value="ECO:0007669"/>
    <property type="project" value="TreeGrafter"/>
</dbReference>
<reference evidence="4" key="1">
    <citation type="submission" date="2012-03" db="EMBL/GenBank/DDBJ databases">
        <title>Complete sequence of chromosome of Deinococcus peraridilitoris DSM 19664.</title>
        <authorList>
            <person name="Lucas S."/>
            <person name="Copeland A."/>
            <person name="Lapidus A."/>
            <person name="Glavina del Rio T."/>
            <person name="Dalin E."/>
            <person name="Tice H."/>
            <person name="Bruce D."/>
            <person name="Goodwin L."/>
            <person name="Pitluck S."/>
            <person name="Peters L."/>
            <person name="Mikhailova N."/>
            <person name="Lu M."/>
            <person name="Kyrpides N."/>
            <person name="Mavromatis K."/>
            <person name="Ivanova N."/>
            <person name="Brettin T."/>
            <person name="Detter J.C."/>
            <person name="Han C."/>
            <person name="Larimer F."/>
            <person name="Land M."/>
            <person name="Hauser L."/>
            <person name="Markowitz V."/>
            <person name="Cheng J.-F."/>
            <person name="Hugenholtz P."/>
            <person name="Woyke T."/>
            <person name="Wu D."/>
            <person name="Pukall R."/>
            <person name="Steenblock K."/>
            <person name="Brambilla E."/>
            <person name="Klenk H.-P."/>
            <person name="Eisen J.A."/>
        </authorList>
    </citation>
    <scope>NUCLEOTIDE SEQUENCE [LARGE SCALE GENOMIC DNA]</scope>
    <source>
        <strain evidence="4">DSM 19664 / LMG 22246 / CIP 109416 / KR-200</strain>
    </source>
</reference>
<gene>
    <name evidence="3" type="ordered locus">Deipe_2252</name>
</gene>
<keyword evidence="1 3" id="KW-0378">Hydrolase</keyword>
<dbReference type="eggNOG" id="COG0388">
    <property type="taxonomic scope" value="Bacteria"/>
</dbReference>
<dbReference type="Pfam" id="PF00795">
    <property type="entry name" value="CN_hydrolase"/>
    <property type="match status" value="1"/>
</dbReference>
<dbReference type="RefSeq" id="WP_015236037.1">
    <property type="nucleotide sequence ID" value="NC_019793.1"/>
</dbReference>
<dbReference type="PROSITE" id="PS50263">
    <property type="entry name" value="CN_HYDROLASE"/>
    <property type="match status" value="1"/>
</dbReference>
<dbReference type="KEGG" id="dpd:Deipe_2252"/>
<evidence type="ECO:0000313" key="3">
    <source>
        <dbReference type="EMBL" id="AFZ67734.1"/>
    </source>
</evidence>
<name>L0A2R3_DEIPD</name>
<evidence type="ECO:0000256" key="1">
    <source>
        <dbReference type="ARBA" id="ARBA00022801"/>
    </source>
</evidence>